<keyword evidence="2" id="KW-1185">Reference proteome</keyword>
<reference evidence="1 2" key="1">
    <citation type="submission" date="2019-02" db="EMBL/GenBank/DDBJ databases">
        <title>Genome sequencing of the rare red list fungi Dentipellis fragilis.</title>
        <authorList>
            <person name="Buettner E."/>
            <person name="Kellner H."/>
        </authorList>
    </citation>
    <scope>NUCLEOTIDE SEQUENCE [LARGE SCALE GENOMIC DNA]</scope>
    <source>
        <strain evidence="1 2">DSM 105465</strain>
    </source>
</reference>
<gene>
    <name evidence="1" type="ORF">EVG20_g4005</name>
</gene>
<protein>
    <submittedName>
        <fullName evidence="1">Uncharacterized protein</fullName>
    </submittedName>
</protein>
<name>A0A4Y9YY21_9AGAM</name>
<proteinExistence type="predicted"/>
<dbReference type="AlphaFoldDB" id="A0A4Y9YY21"/>
<organism evidence="1 2">
    <name type="scientific">Dentipellis fragilis</name>
    <dbReference type="NCBI Taxonomy" id="205917"/>
    <lineage>
        <taxon>Eukaryota</taxon>
        <taxon>Fungi</taxon>
        <taxon>Dikarya</taxon>
        <taxon>Basidiomycota</taxon>
        <taxon>Agaricomycotina</taxon>
        <taxon>Agaricomycetes</taxon>
        <taxon>Russulales</taxon>
        <taxon>Hericiaceae</taxon>
        <taxon>Dentipellis</taxon>
    </lineage>
</organism>
<dbReference type="EMBL" id="SEOQ01000195">
    <property type="protein sequence ID" value="TFY67265.1"/>
    <property type="molecule type" value="Genomic_DNA"/>
</dbReference>
<evidence type="ECO:0000313" key="1">
    <source>
        <dbReference type="EMBL" id="TFY67265.1"/>
    </source>
</evidence>
<sequence length="67" mass="7969">MYYTTLSKHQSDYPETARLFFKRYEEQSYQALFFYGFEEGAILCCYIALEKTKDESAKEEEGQAEEI</sequence>
<accession>A0A4Y9YY21</accession>
<evidence type="ECO:0000313" key="2">
    <source>
        <dbReference type="Proteomes" id="UP000298327"/>
    </source>
</evidence>
<comment type="caution">
    <text evidence="1">The sequence shown here is derived from an EMBL/GenBank/DDBJ whole genome shotgun (WGS) entry which is preliminary data.</text>
</comment>
<dbReference type="Proteomes" id="UP000298327">
    <property type="component" value="Unassembled WGS sequence"/>
</dbReference>